<organism evidence="6 7">
    <name type="scientific">Opisthorchis viverrini</name>
    <name type="common">Southeast Asian liver fluke</name>
    <dbReference type="NCBI Taxonomy" id="6198"/>
    <lineage>
        <taxon>Eukaryota</taxon>
        <taxon>Metazoa</taxon>
        <taxon>Spiralia</taxon>
        <taxon>Lophotrochozoa</taxon>
        <taxon>Platyhelminthes</taxon>
        <taxon>Trematoda</taxon>
        <taxon>Digenea</taxon>
        <taxon>Opisthorchiida</taxon>
        <taxon>Opisthorchiata</taxon>
        <taxon>Opisthorchiidae</taxon>
        <taxon>Opisthorchis</taxon>
    </lineage>
</organism>
<dbReference type="RefSeq" id="XP_009173071.1">
    <property type="nucleotide sequence ID" value="XM_009174807.1"/>
</dbReference>
<keyword evidence="1 4" id="KW-0853">WD repeat</keyword>
<keyword evidence="7" id="KW-1185">Reference proteome</keyword>
<comment type="similarity">
    <text evidence="3">Belongs to the WD repeat GAD-1 family.</text>
</comment>
<keyword evidence="2" id="KW-0677">Repeat</keyword>
<reference evidence="6 7" key="1">
    <citation type="submission" date="2013-11" db="EMBL/GenBank/DDBJ databases">
        <title>Opisthorchis viverrini - life in the bile duct.</title>
        <authorList>
            <person name="Young N.D."/>
            <person name="Nagarajan N."/>
            <person name="Lin S.J."/>
            <person name="Korhonen P.K."/>
            <person name="Jex A.R."/>
            <person name="Hall R.S."/>
            <person name="Safavi-Hemami H."/>
            <person name="Kaewkong W."/>
            <person name="Bertrand D."/>
            <person name="Gao S."/>
            <person name="Seet Q."/>
            <person name="Wongkham S."/>
            <person name="Teh B.T."/>
            <person name="Wongkham C."/>
            <person name="Intapan P.M."/>
            <person name="Maleewong W."/>
            <person name="Yang X."/>
            <person name="Hu M."/>
            <person name="Wang Z."/>
            <person name="Hofmann A."/>
            <person name="Sternberg P.W."/>
            <person name="Tan P."/>
            <person name="Wang J."/>
            <person name="Gasser R.B."/>
        </authorList>
    </citation>
    <scope>NUCLEOTIDE SEQUENCE [LARGE SCALE GENOMIC DNA]</scope>
</reference>
<gene>
    <name evidence="6" type="ORF">T265_08885</name>
</gene>
<dbReference type="Gene3D" id="2.130.10.10">
    <property type="entry name" value="YVTN repeat-like/Quinoprotein amine dehydrogenase"/>
    <property type="match status" value="3"/>
</dbReference>
<dbReference type="InterPro" id="IPR036322">
    <property type="entry name" value="WD40_repeat_dom_sf"/>
</dbReference>
<dbReference type="InterPro" id="IPR015943">
    <property type="entry name" value="WD40/YVTN_repeat-like_dom_sf"/>
</dbReference>
<feature type="repeat" description="WD" evidence="4">
    <location>
        <begin position="319"/>
        <end position="351"/>
    </location>
</feature>
<evidence type="ECO:0000256" key="4">
    <source>
        <dbReference type="PROSITE-ProRule" id="PRU00221"/>
    </source>
</evidence>
<proteinExistence type="inferred from homology"/>
<accession>A0A074Z7X8</accession>
<evidence type="ECO:0000256" key="5">
    <source>
        <dbReference type="SAM" id="MobiDB-lite"/>
    </source>
</evidence>
<dbReference type="Proteomes" id="UP000054324">
    <property type="component" value="Unassembled WGS sequence"/>
</dbReference>
<sequence length="626" mass="69757">MDELRKGRAPRVGLSQTSEFAMGDDEETDLSSTNEKQPVGVAAKQFDYMKIFEEAHSLAKERNYAKNTEVLSAQTLGPEQREEVSPPRTKDDEHEADAGEIKFPPKEIDLDTRDPYFLPITDMLALCHGTKPLTALGVDPSGARVATGGFDFDVKLWDFGGMDSSCRAFKAVRPCEDHQIKHLEFSPSGENLLVISGSAQAHVVTRDGEPVCFTNKGFQYITDPASAKGHTHGLHWGCWHPLDSSRFLTCSQDATLRLWNIEDAETLMNETRIPTHKSVIKPRTSQGRKVIVAGCQDGSLQMWDTRKLFVNTSQLVREAHPPNTTITCVACSWDGKHLVSRAVDDTVKLWDGRALSKGPVHIVRDLPALFDQSDVVFSPNDHVVAAAVSAPRGDQKAGRITFYRRDNFKLMEEIKPEHGSVIRIAWHHRINQLFCASSDGTANVWYDHQASHHGALLCASRQATAASRRRRLGGSEAYMKPYLLTYNEDSVRSARKAKKLLNQPGMESQIALAAVTAPVHANRQAAATLANQQARARAPVQEEALGNRVGSLHQYMVQQIVLKKDEAEERAEKDIRGAILRHAEEAKSKPFWTKAYLKTQPNPVFYNADEEVKKDDTPVWKKQKLA</sequence>
<evidence type="ECO:0000313" key="6">
    <source>
        <dbReference type="EMBL" id="KER23193.1"/>
    </source>
</evidence>
<dbReference type="InterPro" id="IPR051858">
    <property type="entry name" value="WD_repeat_GAD-1"/>
</dbReference>
<dbReference type="GO" id="GO:0005634">
    <property type="term" value="C:nucleus"/>
    <property type="evidence" value="ECO:0007669"/>
    <property type="project" value="TreeGrafter"/>
</dbReference>
<feature type="compositionally biased region" description="Basic and acidic residues" evidence="5">
    <location>
        <begin position="79"/>
        <end position="98"/>
    </location>
</feature>
<dbReference type="SMART" id="SM00320">
    <property type="entry name" value="WD40"/>
    <property type="match status" value="5"/>
</dbReference>
<dbReference type="GO" id="GO:0035861">
    <property type="term" value="C:site of double-strand break"/>
    <property type="evidence" value="ECO:0007669"/>
    <property type="project" value="TreeGrafter"/>
</dbReference>
<dbReference type="EMBL" id="KL596861">
    <property type="protein sequence ID" value="KER23193.1"/>
    <property type="molecule type" value="Genomic_DNA"/>
</dbReference>
<evidence type="ECO:0000256" key="3">
    <source>
        <dbReference type="ARBA" id="ARBA00038343"/>
    </source>
</evidence>
<evidence type="ECO:0000256" key="2">
    <source>
        <dbReference type="ARBA" id="ARBA00022737"/>
    </source>
</evidence>
<dbReference type="PANTHER" id="PTHR16017:SF0">
    <property type="entry name" value="WD REPEAT-CONTAINING PROTEIN 70"/>
    <property type="match status" value="1"/>
</dbReference>
<feature type="region of interest" description="Disordered" evidence="5">
    <location>
        <begin position="70"/>
        <end position="98"/>
    </location>
</feature>
<dbReference type="SUPFAM" id="SSF50978">
    <property type="entry name" value="WD40 repeat-like"/>
    <property type="match status" value="1"/>
</dbReference>
<dbReference type="InterPro" id="IPR001680">
    <property type="entry name" value="WD40_rpt"/>
</dbReference>
<dbReference type="GeneID" id="20323064"/>
<evidence type="ECO:0000313" key="7">
    <source>
        <dbReference type="Proteomes" id="UP000054324"/>
    </source>
</evidence>
<dbReference type="PANTHER" id="PTHR16017">
    <property type="entry name" value="GASTRULATION DEFECTIVE PROTEIN 1-RELATED"/>
    <property type="match status" value="1"/>
</dbReference>
<dbReference type="Pfam" id="PF00400">
    <property type="entry name" value="WD40"/>
    <property type="match status" value="3"/>
</dbReference>
<dbReference type="OrthoDB" id="10264376at2759"/>
<dbReference type="AlphaFoldDB" id="A0A074Z7X8"/>
<protein>
    <submittedName>
        <fullName evidence="6">Uncharacterized protein</fullName>
    </submittedName>
</protein>
<dbReference type="KEGG" id="ovi:T265_08885"/>
<dbReference type="CTD" id="20323064"/>
<evidence type="ECO:0000256" key="1">
    <source>
        <dbReference type="ARBA" id="ARBA00022574"/>
    </source>
</evidence>
<dbReference type="PROSITE" id="PS50082">
    <property type="entry name" value="WD_REPEATS_2"/>
    <property type="match status" value="3"/>
</dbReference>
<dbReference type="STRING" id="6198.A0A074Z7X8"/>
<name>A0A074Z7X8_OPIVI</name>
<feature type="repeat" description="WD" evidence="4">
    <location>
        <begin position="126"/>
        <end position="158"/>
    </location>
</feature>
<feature type="region of interest" description="Disordered" evidence="5">
    <location>
        <begin position="1"/>
        <end position="38"/>
    </location>
</feature>
<feature type="repeat" description="WD" evidence="4">
    <location>
        <begin position="227"/>
        <end position="269"/>
    </location>
</feature>